<accession>A0AA39CH68</accession>
<dbReference type="Gene3D" id="1.20.1290.10">
    <property type="entry name" value="AhpD-like"/>
    <property type="match status" value="1"/>
</dbReference>
<organism evidence="1 2">
    <name type="scientific">Cladophialophora chaetospira</name>
    <dbReference type="NCBI Taxonomy" id="386627"/>
    <lineage>
        <taxon>Eukaryota</taxon>
        <taxon>Fungi</taxon>
        <taxon>Dikarya</taxon>
        <taxon>Ascomycota</taxon>
        <taxon>Pezizomycotina</taxon>
        <taxon>Eurotiomycetes</taxon>
        <taxon>Chaetothyriomycetidae</taxon>
        <taxon>Chaetothyriales</taxon>
        <taxon>Herpotrichiellaceae</taxon>
        <taxon>Cladophialophora</taxon>
    </lineage>
</organism>
<evidence type="ECO:0000313" key="1">
    <source>
        <dbReference type="EMBL" id="KAJ9608097.1"/>
    </source>
</evidence>
<gene>
    <name evidence="1" type="ORF">H2200_007085</name>
</gene>
<dbReference type="Proteomes" id="UP001172673">
    <property type="component" value="Unassembled WGS sequence"/>
</dbReference>
<protein>
    <recommendedName>
        <fullName evidence="3">Carboxymuconolactone decarboxylase</fullName>
    </recommendedName>
</protein>
<reference evidence="1" key="1">
    <citation type="submission" date="2022-10" db="EMBL/GenBank/DDBJ databases">
        <title>Culturing micro-colonial fungi from biological soil crusts in the Mojave desert and describing Neophaeococcomyces mojavensis, and introducing the new genera and species Taxawa tesnikishii.</title>
        <authorList>
            <person name="Kurbessoian T."/>
            <person name="Stajich J.E."/>
        </authorList>
    </citation>
    <scope>NUCLEOTIDE SEQUENCE</scope>
    <source>
        <strain evidence="1">TK_41</strain>
    </source>
</reference>
<evidence type="ECO:0008006" key="3">
    <source>
        <dbReference type="Google" id="ProtNLM"/>
    </source>
</evidence>
<dbReference type="SUPFAM" id="SSF69118">
    <property type="entry name" value="AhpD-like"/>
    <property type="match status" value="1"/>
</dbReference>
<sequence>MSSPAPTLPSTLLDSFLTLSTPLRIRWYMCIIVSLSSLNYPEVIPQVYKHFDSTLLSQLDEKERFSAAQQVREGLIKSTGIVGAARTGNAMRTLSECMPDEFREQESPRSKESDEVARKRGRQFWLNVYARNPLFDPVKTERASPDYAFIVRDLLYARVFSYDGVLDPLTSGFAMVAGLYGIDTRNQLRNHMIGMLYNGATREDLQELQRLCLAVAEALGVKSRFGPVEIPSIQEK</sequence>
<dbReference type="EMBL" id="JAPDRK010000010">
    <property type="protein sequence ID" value="KAJ9608097.1"/>
    <property type="molecule type" value="Genomic_DNA"/>
</dbReference>
<dbReference type="InterPro" id="IPR052999">
    <property type="entry name" value="PTS1_Protein"/>
</dbReference>
<name>A0AA39CH68_9EURO</name>
<proteinExistence type="predicted"/>
<comment type="caution">
    <text evidence="1">The sequence shown here is derived from an EMBL/GenBank/DDBJ whole genome shotgun (WGS) entry which is preliminary data.</text>
</comment>
<dbReference type="AlphaFoldDB" id="A0AA39CH68"/>
<keyword evidence="2" id="KW-1185">Reference proteome</keyword>
<dbReference type="PANTHER" id="PTHR28180:SF2">
    <property type="entry name" value="PEROXISOMAL PROTEIN 2"/>
    <property type="match status" value="1"/>
</dbReference>
<evidence type="ECO:0000313" key="2">
    <source>
        <dbReference type="Proteomes" id="UP001172673"/>
    </source>
</evidence>
<dbReference type="InterPro" id="IPR029032">
    <property type="entry name" value="AhpD-like"/>
</dbReference>
<dbReference type="PANTHER" id="PTHR28180">
    <property type="entry name" value="CONSERVED MITOCHONDRIAL PROTEIN-RELATED"/>
    <property type="match status" value="1"/>
</dbReference>